<dbReference type="SUPFAM" id="SSF159888">
    <property type="entry name" value="YdhG-like"/>
    <property type="match status" value="1"/>
</dbReference>
<keyword evidence="4" id="KW-1185">Reference proteome</keyword>
<dbReference type="Gene3D" id="3.90.1150.200">
    <property type="match status" value="1"/>
</dbReference>
<dbReference type="EMBL" id="CP147247">
    <property type="protein sequence ID" value="WYJ89379.1"/>
    <property type="molecule type" value="Genomic_DNA"/>
</dbReference>
<sequence>MNNIEEYMQEIDPKWQESYKRLLTLLKQKIPTGFELVWQYDMPTFIVPLTEFPNGYLGRQDEGLPFISVAAQKRHLSLYHMGLMGNKELLTWFQEEYQKQMPTKLNMGKSCIRFTNPKTIPYELLGELATKITMEEWISQYEKFAVKKKS</sequence>
<proteinExistence type="predicted"/>
<evidence type="ECO:0000313" key="2">
    <source>
        <dbReference type="EMBL" id="OTP19298.1"/>
    </source>
</evidence>
<dbReference type="AlphaFoldDB" id="A0A242KET8"/>
<dbReference type="InterPro" id="IPR014922">
    <property type="entry name" value="YdhG-like"/>
</dbReference>
<name>A0A242KET8_9ENTE</name>
<accession>A0A242KET8</accession>
<dbReference type="Pfam" id="PF08818">
    <property type="entry name" value="DUF1801"/>
    <property type="match status" value="1"/>
</dbReference>
<dbReference type="Proteomes" id="UP000195141">
    <property type="component" value="Chromosome"/>
</dbReference>
<gene>
    <name evidence="3" type="ORF">A5888_001099</name>
    <name evidence="2" type="ORF">A5888_001113</name>
</gene>
<protein>
    <recommendedName>
        <fullName evidence="1">YdhG-like domain-containing protein</fullName>
    </recommendedName>
</protein>
<evidence type="ECO:0000313" key="3">
    <source>
        <dbReference type="EMBL" id="WYJ89379.1"/>
    </source>
</evidence>
<dbReference type="OrthoDB" id="9813231at2"/>
<evidence type="ECO:0000259" key="1">
    <source>
        <dbReference type="Pfam" id="PF08818"/>
    </source>
</evidence>
<organism evidence="2">
    <name type="scientific">Candidatus Enterococcus clewellii</name>
    <dbReference type="NCBI Taxonomy" id="1834193"/>
    <lineage>
        <taxon>Bacteria</taxon>
        <taxon>Bacillati</taxon>
        <taxon>Bacillota</taxon>
        <taxon>Bacilli</taxon>
        <taxon>Lactobacillales</taxon>
        <taxon>Enterococcaceae</taxon>
        <taxon>Enterococcus</taxon>
    </lineage>
</organism>
<reference evidence="2" key="1">
    <citation type="submission" date="2017-05" db="EMBL/GenBank/DDBJ databases">
        <title>The Genome Sequence of Enterococcus sp. 9E7_DIV0242.</title>
        <authorList>
            <consortium name="The Broad Institute Genomics Platform"/>
            <consortium name="The Broad Institute Genomic Center for Infectious Diseases"/>
            <person name="Earl A."/>
            <person name="Manson A."/>
            <person name="Schwartman J."/>
            <person name="Gilmore M."/>
            <person name="Abouelleil A."/>
            <person name="Cao P."/>
            <person name="Chapman S."/>
            <person name="Cusick C."/>
            <person name="Shea T."/>
            <person name="Young S."/>
            <person name="Neafsey D."/>
            <person name="Nusbaum C."/>
            <person name="Birren B."/>
        </authorList>
    </citation>
    <scope>NUCLEOTIDE SEQUENCE [LARGE SCALE GENOMIC DNA]</scope>
    <source>
        <strain evidence="2">9E7_DIV0242</strain>
    </source>
</reference>
<reference evidence="3" key="2">
    <citation type="submission" date="2017-05" db="EMBL/GenBank/DDBJ databases">
        <authorList>
            <consortium name="The Broad Institute Genomics Platform"/>
            <consortium name="The Broad Institute Genomic Center for Infectious Diseases"/>
            <person name="Earl A."/>
            <person name="Manson A."/>
            <person name="Schwartman J."/>
            <person name="Gilmore M."/>
            <person name="Abouelleil A."/>
            <person name="Cao P."/>
            <person name="Chapman S."/>
            <person name="Cusick C."/>
            <person name="Shea T."/>
            <person name="Young S."/>
            <person name="Neafsey D."/>
            <person name="Nusbaum C."/>
            <person name="Birren B."/>
        </authorList>
    </citation>
    <scope>NUCLEOTIDE SEQUENCE</scope>
    <source>
        <strain evidence="3">9E7_DIV0242</strain>
    </source>
</reference>
<evidence type="ECO:0000313" key="4">
    <source>
        <dbReference type="Proteomes" id="UP000195141"/>
    </source>
</evidence>
<dbReference type="RefSeq" id="WP_086348185.1">
    <property type="nucleotide sequence ID" value="NZ_CP147247.1"/>
</dbReference>
<feature type="domain" description="YdhG-like" evidence="1">
    <location>
        <begin position="15"/>
        <end position="130"/>
    </location>
</feature>
<reference evidence="3" key="3">
    <citation type="submission" date="2024-03" db="EMBL/GenBank/DDBJ databases">
        <title>The Genome Sequence of Enterococcus sp. DIV0242b.</title>
        <authorList>
            <consortium name="The Broad Institute Genomics Platform"/>
            <consortium name="The Broad Institute Microbial Omics Core"/>
            <consortium name="The Broad Institute Genomic Center for Infectious Diseases"/>
            <person name="Earl A."/>
            <person name="Manson A."/>
            <person name="Gilmore M."/>
            <person name="Schwartman J."/>
            <person name="Shea T."/>
            <person name="Abouelleil A."/>
            <person name="Cao P."/>
            <person name="Chapman S."/>
            <person name="Cusick C."/>
            <person name="Young S."/>
            <person name="Neafsey D."/>
            <person name="Nusbaum C."/>
            <person name="Birren B."/>
        </authorList>
    </citation>
    <scope>NUCLEOTIDE SEQUENCE</scope>
    <source>
        <strain evidence="3">9E7_DIV0242</strain>
    </source>
</reference>
<dbReference type="EMBL" id="NGMM01000001">
    <property type="protein sequence ID" value="OTP19298.1"/>
    <property type="molecule type" value="Genomic_DNA"/>
</dbReference>